<accession>A0A8J4DRD7</accession>
<dbReference type="InterPro" id="IPR050248">
    <property type="entry name" value="Polysacc_deacetylase_ArnD"/>
</dbReference>
<organism evidence="3 4">
    <name type="scientific">Virgisporangium aliadipatigenens</name>
    <dbReference type="NCBI Taxonomy" id="741659"/>
    <lineage>
        <taxon>Bacteria</taxon>
        <taxon>Bacillati</taxon>
        <taxon>Actinomycetota</taxon>
        <taxon>Actinomycetes</taxon>
        <taxon>Micromonosporales</taxon>
        <taxon>Micromonosporaceae</taxon>
        <taxon>Virgisporangium</taxon>
    </lineage>
</organism>
<dbReference type="PROSITE" id="PS51677">
    <property type="entry name" value="NODB"/>
    <property type="match status" value="1"/>
</dbReference>
<evidence type="ECO:0000256" key="1">
    <source>
        <dbReference type="SAM" id="MobiDB-lite"/>
    </source>
</evidence>
<reference evidence="3" key="1">
    <citation type="submission" date="2021-01" db="EMBL/GenBank/DDBJ databases">
        <title>Whole genome shotgun sequence of Virgisporangium aliadipatigenens NBRC 105644.</title>
        <authorList>
            <person name="Komaki H."/>
            <person name="Tamura T."/>
        </authorList>
    </citation>
    <scope>NUCLEOTIDE SEQUENCE</scope>
    <source>
        <strain evidence="3">NBRC 105644</strain>
    </source>
</reference>
<gene>
    <name evidence="3" type="ORF">Val02_38470</name>
</gene>
<dbReference type="PANTHER" id="PTHR10587:SF137">
    <property type="entry name" value="4-DEOXY-4-FORMAMIDO-L-ARABINOSE-PHOSPHOUNDECAPRENOL DEFORMYLASE ARND-RELATED"/>
    <property type="match status" value="1"/>
</dbReference>
<dbReference type="CDD" id="cd10917">
    <property type="entry name" value="CE4_NodB_like_6s_7s"/>
    <property type="match status" value="1"/>
</dbReference>
<sequence length="307" mass="33421">MRQEGWAYVYGRVRLPFLLVAAVLTLVSPAFGDSGDTPRSNAGQTSHAAPPGTGEQAGVPHRGDPTAKDNPAPSPTASPSAPSGADPSGSPRPGASPSKSPRDPMYGPGNSVRRTGDDSVALTFDDGPDPINTPAILDELKKHDVKATFCLVGFRAEKHPELVKRIAEEGHTLCNHSWQHLTDLAKKDEGYMRWDMVHTNEAIMAAVPGAKIPYFRAPGGNFDNKMVEIAKGYGMKSIYWDYDMRDWDHTKSPNDEAHVQRIVGAIKKDTKPGSIVLSHDNGQPTTIQAYRICLPWLKEHFRLVALP</sequence>
<dbReference type="GO" id="GO:0005975">
    <property type="term" value="P:carbohydrate metabolic process"/>
    <property type="evidence" value="ECO:0007669"/>
    <property type="project" value="InterPro"/>
</dbReference>
<dbReference type="GO" id="GO:0016810">
    <property type="term" value="F:hydrolase activity, acting on carbon-nitrogen (but not peptide) bonds"/>
    <property type="evidence" value="ECO:0007669"/>
    <property type="project" value="InterPro"/>
</dbReference>
<dbReference type="InterPro" id="IPR011330">
    <property type="entry name" value="Glyco_hydro/deAcase_b/a-brl"/>
</dbReference>
<dbReference type="Proteomes" id="UP000619260">
    <property type="component" value="Unassembled WGS sequence"/>
</dbReference>
<dbReference type="InterPro" id="IPR002509">
    <property type="entry name" value="NODB_dom"/>
</dbReference>
<name>A0A8J4DRD7_9ACTN</name>
<proteinExistence type="predicted"/>
<dbReference type="Gene3D" id="3.20.20.370">
    <property type="entry name" value="Glycoside hydrolase/deacetylase"/>
    <property type="match status" value="1"/>
</dbReference>
<dbReference type="Pfam" id="PF01522">
    <property type="entry name" value="Polysacc_deac_1"/>
    <property type="match status" value="1"/>
</dbReference>
<dbReference type="SUPFAM" id="SSF88713">
    <property type="entry name" value="Glycoside hydrolase/deacetylase"/>
    <property type="match status" value="1"/>
</dbReference>
<evidence type="ECO:0000259" key="2">
    <source>
        <dbReference type="PROSITE" id="PS51677"/>
    </source>
</evidence>
<feature type="region of interest" description="Disordered" evidence="1">
    <location>
        <begin position="35"/>
        <end position="129"/>
    </location>
</feature>
<comment type="caution">
    <text evidence="3">The sequence shown here is derived from an EMBL/GenBank/DDBJ whole genome shotgun (WGS) entry which is preliminary data.</text>
</comment>
<keyword evidence="4" id="KW-1185">Reference proteome</keyword>
<feature type="compositionally biased region" description="Low complexity" evidence="1">
    <location>
        <begin position="75"/>
        <end position="99"/>
    </location>
</feature>
<dbReference type="EMBL" id="BOPF01000013">
    <property type="protein sequence ID" value="GIJ46961.1"/>
    <property type="molecule type" value="Genomic_DNA"/>
</dbReference>
<feature type="domain" description="NodB homology" evidence="2">
    <location>
        <begin position="118"/>
        <end position="307"/>
    </location>
</feature>
<evidence type="ECO:0000313" key="4">
    <source>
        <dbReference type="Proteomes" id="UP000619260"/>
    </source>
</evidence>
<dbReference type="AlphaFoldDB" id="A0A8J4DRD7"/>
<protein>
    <recommendedName>
        <fullName evidence="2">NodB homology domain-containing protein</fullName>
    </recommendedName>
</protein>
<dbReference type="PANTHER" id="PTHR10587">
    <property type="entry name" value="GLYCOSYL TRANSFERASE-RELATED"/>
    <property type="match status" value="1"/>
</dbReference>
<evidence type="ECO:0000313" key="3">
    <source>
        <dbReference type="EMBL" id="GIJ46961.1"/>
    </source>
</evidence>
<feature type="compositionally biased region" description="Polar residues" evidence="1">
    <location>
        <begin position="37"/>
        <end position="47"/>
    </location>
</feature>